<feature type="transmembrane region" description="Helical" evidence="1">
    <location>
        <begin position="12"/>
        <end position="28"/>
    </location>
</feature>
<dbReference type="Proteomes" id="UP001214250">
    <property type="component" value="Chromosome 1"/>
</dbReference>
<keyword evidence="3" id="KW-1185">Reference proteome</keyword>
<feature type="transmembrane region" description="Helical" evidence="1">
    <location>
        <begin position="109"/>
        <end position="127"/>
    </location>
</feature>
<gene>
    <name evidence="2" type="ORF">PQO03_02720</name>
</gene>
<feature type="transmembrane region" description="Helical" evidence="1">
    <location>
        <begin position="85"/>
        <end position="103"/>
    </location>
</feature>
<evidence type="ECO:0000256" key="1">
    <source>
        <dbReference type="SAM" id="Phobius"/>
    </source>
</evidence>
<keyword evidence="1" id="KW-0812">Transmembrane</keyword>
<proteinExistence type="predicted"/>
<organism evidence="2 3">
    <name type="scientific">Lentisphaera profundi</name>
    <dbReference type="NCBI Taxonomy" id="1658616"/>
    <lineage>
        <taxon>Bacteria</taxon>
        <taxon>Pseudomonadati</taxon>
        <taxon>Lentisphaerota</taxon>
        <taxon>Lentisphaeria</taxon>
        <taxon>Lentisphaerales</taxon>
        <taxon>Lentisphaeraceae</taxon>
        <taxon>Lentisphaera</taxon>
    </lineage>
</organism>
<evidence type="ECO:0000313" key="3">
    <source>
        <dbReference type="Proteomes" id="UP001214250"/>
    </source>
</evidence>
<keyword evidence="1" id="KW-1133">Transmembrane helix</keyword>
<dbReference type="EMBL" id="CP117811">
    <property type="protein sequence ID" value="WDE96873.1"/>
    <property type="molecule type" value="Genomic_DNA"/>
</dbReference>
<accession>A0ABY7VRP3</accession>
<reference evidence="2 3" key="1">
    <citation type="submission" date="2023-02" db="EMBL/GenBank/DDBJ databases">
        <title>Genome sequence of Lentisphaera profundi SAORIC-696.</title>
        <authorList>
            <person name="Kim e."/>
            <person name="Cho J.-C."/>
            <person name="Choi A."/>
            <person name="Kang I."/>
        </authorList>
    </citation>
    <scope>NUCLEOTIDE SEQUENCE [LARGE SCALE GENOMIC DNA]</scope>
    <source>
        <strain evidence="2 3">SAORIC-696</strain>
    </source>
</reference>
<feature type="transmembrane region" description="Helical" evidence="1">
    <location>
        <begin position="34"/>
        <end position="52"/>
    </location>
</feature>
<evidence type="ECO:0000313" key="2">
    <source>
        <dbReference type="EMBL" id="WDE96873.1"/>
    </source>
</evidence>
<protein>
    <submittedName>
        <fullName evidence="2">Uncharacterized protein</fullName>
    </submittedName>
</protein>
<name>A0ABY7VRP3_9BACT</name>
<sequence>MKYELLAIYKWRPSLGGLFLMLLGTYDIMKSEDYHMNIFFIILANYIIIMYSKIYQSEHGRLLSLEDLRLRKVIKNQPKNRLTRIIQELILMSFSTLLFYMFTEVDPEGILTYLLILYILYGILKTANFNTNINP</sequence>
<keyword evidence="1" id="KW-0472">Membrane</keyword>
<dbReference type="RefSeq" id="WP_274150938.1">
    <property type="nucleotide sequence ID" value="NZ_CP117811.1"/>
</dbReference>